<keyword evidence="7 10" id="KW-0733">Signal recognition particle</keyword>
<dbReference type="GO" id="GO:0005525">
    <property type="term" value="F:GTP binding"/>
    <property type="evidence" value="ECO:0007669"/>
    <property type="project" value="UniProtKB-UniRule"/>
</dbReference>
<proteinExistence type="inferred from homology"/>
<comment type="subcellular location">
    <subcellularLocation>
        <location evidence="10">Cytoplasm</location>
    </subcellularLocation>
    <text evidence="10">The SRP-RNC complex is targeted to the cytoplasmic membrane.</text>
</comment>
<dbReference type="PANTHER" id="PTHR11564:SF5">
    <property type="entry name" value="SIGNAL RECOGNITION PARTICLE SUBUNIT SRP54"/>
    <property type="match status" value="1"/>
</dbReference>
<dbReference type="InterPro" id="IPR013822">
    <property type="entry name" value="Signal_recog_particl_SRP54_hlx"/>
</dbReference>
<dbReference type="EC" id="3.6.5.4" evidence="10"/>
<dbReference type="Pfam" id="PF00448">
    <property type="entry name" value="SRP54"/>
    <property type="match status" value="1"/>
</dbReference>
<dbReference type="CDD" id="cd17875">
    <property type="entry name" value="SRP54_G"/>
    <property type="match status" value="1"/>
</dbReference>
<dbReference type="GO" id="GO:0048500">
    <property type="term" value="C:signal recognition particle"/>
    <property type="evidence" value="ECO:0007669"/>
    <property type="project" value="UniProtKB-UniRule"/>
</dbReference>
<dbReference type="AlphaFoldDB" id="E6N4J7"/>
<keyword evidence="4 10" id="KW-0378">Hydrolase</keyword>
<dbReference type="GO" id="GO:0008312">
    <property type="term" value="F:7S RNA binding"/>
    <property type="evidence" value="ECO:0007669"/>
    <property type="project" value="UniProtKB-UniRule"/>
</dbReference>
<evidence type="ECO:0000256" key="5">
    <source>
        <dbReference type="ARBA" id="ARBA00022884"/>
    </source>
</evidence>
<dbReference type="Pfam" id="PF02978">
    <property type="entry name" value="SRP_SPB"/>
    <property type="match status" value="1"/>
</dbReference>
<dbReference type="InterPro" id="IPR036225">
    <property type="entry name" value="SRP/SRP_N"/>
</dbReference>
<reference evidence="12 14" key="1">
    <citation type="journal article" date="2005" name="Environ. Microbiol.">
        <title>Genetic and functional properties of uncultivated thermophilic crenarchaeotes from a subsurface gold mine as revealed by analysis of genome fragments.</title>
        <authorList>
            <person name="Nunoura T."/>
            <person name="Hirayama H."/>
            <person name="Takami H."/>
            <person name="Oida H."/>
            <person name="Nishi S."/>
            <person name="Shimamura S."/>
            <person name="Suzuki Y."/>
            <person name="Inagaki F."/>
            <person name="Takai K."/>
            <person name="Nealson K.H."/>
            <person name="Horikoshi K."/>
        </authorList>
    </citation>
    <scope>NUCLEOTIDE SEQUENCE [LARGE SCALE GENOMIC DNA]</scope>
</reference>
<evidence type="ECO:0000256" key="9">
    <source>
        <dbReference type="ARBA" id="ARBA00064051"/>
    </source>
</evidence>
<name>E6N4J7_CALS0</name>
<evidence type="ECO:0000313" key="12">
    <source>
        <dbReference type="EMBL" id="BAJ47216.1"/>
    </source>
</evidence>
<feature type="binding site" evidence="10">
    <location>
        <begin position="132"/>
        <end position="139"/>
    </location>
    <ligand>
        <name>GTP</name>
        <dbReference type="ChEBI" id="CHEBI:37565"/>
    </ligand>
</feature>
<dbReference type="Pfam" id="PF02881">
    <property type="entry name" value="SRP54_N"/>
    <property type="match status" value="1"/>
</dbReference>
<keyword evidence="3 10" id="KW-0547">Nucleotide-binding</keyword>
<comment type="catalytic activity">
    <reaction evidence="10">
        <text>GTP + H2O = GDP + phosphate + H(+)</text>
        <dbReference type="Rhea" id="RHEA:19669"/>
        <dbReference type="ChEBI" id="CHEBI:15377"/>
        <dbReference type="ChEBI" id="CHEBI:15378"/>
        <dbReference type="ChEBI" id="CHEBI:37565"/>
        <dbReference type="ChEBI" id="CHEBI:43474"/>
        <dbReference type="ChEBI" id="CHEBI:58189"/>
        <dbReference type="EC" id="3.6.5.4"/>
    </reaction>
</comment>
<dbReference type="EMBL" id="BA000048">
    <property type="protein sequence ID" value="BAJ50047.1"/>
    <property type="molecule type" value="Genomic_DNA"/>
</dbReference>
<dbReference type="InterPro" id="IPR022941">
    <property type="entry name" value="SRP54"/>
</dbReference>
<dbReference type="GO" id="GO:0003924">
    <property type="term" value="F:GTPase activity"/>
    <property type="evidence" value="ECO:0007669"/>
    <property type="project" value="UniProtKB-UniRule"/>
</dbReference>
<comment type="domain">
    <text evidence="10">Composed of three domains: the N-terminal N domain, which is responsible for interactions with the ribosome, the central G domain, which binds GTP, and the C-terminal M domain, which binds the RNA and the signal sequence of the RNC.</text>
</comment>
<evidence type="ECO:0000256" key="2">
    <source>
        <dbReference type="ARBA" id="ARBA00022490"/>
    </source>
</evidence>
<sequence length="466" mass="51254">MPQRALFKRGMFNTILGVCLFDGMSSFSSMGRSLKEVFRKFLASPSADKSSVEELVRGIQRSLLMADVKVELVQKISERIRARAFEEKLPPGVSRKDSVAKIVYEELINLLGGKPAQFSTGGKKPYVVMLLGIQGTGKTTTAAKLANYLKVGGYKVGVVCADTYRPAAYQQLKHLLEPRQIPVYGEPENNNPVEIARKGLEHFKQMGVDVVIIDTAGRHRQQESLMDEMKMLEKELKPDENILVIDGTIGQQAGAHAAAFHKATPVGSIIITKLDTSGRGGGALAAVAETGAPIKFVGVGESVEDFQPFNPSSYIASLLGMPDIESIVERVKLAELTADEKQFEAILKGKFTLEDMVEQVNSLTKLGPLKKLLAKLPFPGIDALPDDQLEKAQDRIRKWNAIIKSMTAEEKNDPSILDGSRIRRIAYGAGVLERDVRELLRSYQASKKMMKSRQLRQLLKSSRGLG</sequence>
<evidence type="ECO:0000256" key="10">
    <source>
        <dbReference type="HAMAP-Rule" id="MF_00306"/>
    </source>
</evidence>
<dbReference type="EMBL" id="AP011830">
    <property type="protein sequence ID" value="BAJ47216.1"/>
    <property type="molecule type" value="Genomic_DNA"/>
</dbReference>
<dbReference type="KEGG" id="csu:CSUB_C0186"/>
<evidence type="ECO:0000259" key="11">
    <source>
        <dbReference type="PROSITE" id="PS00300"/>
    </source>
</evidence>
<dbReference type="InterPro" id="IPR000897">
    <property type="entry name" value="SRP54_GTPase_dom"/>
</dbReference>
<evidence type="ECO:0000256" key="8">
    <source>
        <dbReference type="ARBA" id="ARBA00023274"/>
    </source>
</evidence>
<evidence type="ECO:0000256" key="7">
    <source>
        <dbReference type="ARBA" id="ARBA00023135"/>
    </source>
</evidence>
<dbReference type="STRING" id="311458.CSUB_C0186"/>
<dbReference type="FunFam" id="3.40.50.300:FF:000022">
    <property type="entry name" value="Signal recognition particle 54 kDa subunit"/>
    <property type="match status" value="1"/>
</dbReference>
<keyword evidence="5 10" id="KW-0694">RNA-binding</keyword>
<dbReference type="SMART" id="SM00382">
    <property type="entry name" value="AAA"/>
    <property type="match status" value="1"/>
</dbReference>
<evidence type="ECO:0000256" key="1">
    <source>
        <dbReference type="ARBA" id="ARBA00005450"/>
    </source>
</evidence>
<accession>E6N4J7</accession>
<dbReference type="Proteomes" id="UP000008120">
    <property type="component" value="Chromosome"/>
</dbReference>
<comment type="similarity">
    <text evidence="1 10">Belongs to the GTP-binding SRP family. SRP54 subfamily.</text>
</comment>
<keyword evidence="8 10" id="KW-0687">Ribonucleoprotein</keyword>
<comment type="subunit">
    <text evidence="9 10">Part of the signal recognition particle protein translocation system, which is composed of SRP and FtsY. Archaeal SRP consists of a 7S RNA molecule of 300 nucleotides and two protein subunits: SRP54 and SRP19.</text>
</comment>
<reference evidence="12 14" key="2">
    <citation type="journal article" date="2011" name="Nucleic Acids Res.">
        <title>Insights into the evolution of Archaea and eukaryotic protein modifier systems revealed by the genome of a novel archaeal group.</title>
        <authorList>
            <person name="Nunoura T."/>
            <person name="Takaki Y."/>
            <person name="Kakuta J."/>
            <person name="Nishi S."/>
            <person name="Sugahara J."/>
            <person name="Kazama H."/>
            <person name="Chee G."/>
            <person name="Hattori M."/>
            <person name="Kanai A."/>
            <person name="Atomi H."/>
            <person name="Takai K."/>
            <person name="Takami H."/>
        </authorList>
    </citation>
    <scope>NUCLEOTIDE SEQUENCE [LARGE SCALE GENOMIC DNA]</scope>
</reference>
<feature type="binding site" evidence="10">
    <location>
        <begin position="272"/>
        <end position="275"/>
    </location>
    <ligand>
        <name>GTP</name>
        <dbReference type="ChEBI" id="CHEBI:37565"/>
    </ligand>
</feature>
<evidence type="ECO:0000256" key="3">
    <source>
        <dbReference type="ARBA" id="ARBA00022741"/>
    </source>
</evidence>
<dbReference type="SUPFAM" id="SSF52540">
    <property type="entry name" value="P-loop containing nucleoside triphosphate hydrolases"/>
    <property type="match status" value="1"/>
</dbReference>
<protein>
    <recommendedName>
        <fullName evidence="10">Signal recognition particle 54 kDa protein</fullName>
        <shortName evidence="10">SRP54</shortName>
        <ecNumber evidence="10">3.6.5.4</ecNumber>
    </recommendedName>
</protein>
<keyword evidence="6 10" id="KW-0342">GTP-binding</keyword>
<dbReference type="InterPro" id="IPR004125">
    <property type="entry name" value="Signal_recog_particle_SRP54_M"/>
</dbReference>
<gene>
    <name evidence="10" type="primary">srp54</name>
    <name evidence="13" type="ORF">CSUB_C0186</name>
    <name evidence="12" type="ORF">HGMM_F15C07C33</name>
</gene>
<dbReference type="PANTHER" id="PTHR11564">
    <property type="entry name" value="SIGNAL RECOGNITION PARTICLE 54K PROTEIN SRP54"/>
    <property type="match status" value="1"/>
</dbReference>
<evidence type="ECO:0000256" key="4">
    <source>
        <dbReference type="ARBA" id="ARBA00022801"/>
    </source>
</evidence>
<dbReference type="Gene3D" id="1.10.260.30">
    <property type="entry name" value="Signal recognition particle, SRP54 subunit, M-domain"/>
    <property type="match status" value="1"/>
</dbReference>
<feature type="binding site" evidence="10">
    <location>
        <begin position="214"/>
        <end position="218"/>
    </location>
    <ligand>
        <name>GTP</name>
        <dbReference type="ChEBI" id="CHEBI:37565"/>
    </ligand>
</feature>
<evidence type="ECO:0000256" key="6">
    <source>
        <dbReference type="ARBA" id="ARBA00023134"/>
    </source>
</evidence>
<dbReference type="SUPFAM" id="SSF47446">
    <property type="entry name" value="Signal peptide-binding domain"/>
    <property type="match status" value="1"/>
</dbReference>
<dbReference type="SMART" id="SM00962">
    <property type="entry name" value="SRP54"/>
    <property type="match status" value="1"/>
</dbReference>
<dbReference type="SUPFAM" id="SSF47364">
    <property type="entry name" value="Domain of the SRP/SRP receptor G-proteins"/>
    <property type="match status" value="1"/>
</dbReference>
<dbReference type="PROSITE" id="PS00300">
    <property type="entry name" value="SRP54"/>
    <property type="match status" value="1"/>
</dbReference>
<dbReference type="GO" id="GO:0006614">
    <property type="term" value="P:SRP-dependent cotranslational protein targeting to membrane"/>
    <property type="evidence" value="ECO:0007669"/>
    <property type="project" value="InterPro"/>
</dbReference>
<dbReference type="HAMAP" id="MF_00306">
    <property type="entry name" value="SRP54"/>
    <property type="match status" value="1"/>
</dbReference>
<dbReference type="InterPro" id="IPR036891">
    <property type="entry name" value="Signal_recog_part_SRP54_M_sf"/>
</dbReference>
<dbReference type="Gene3D" id="1.20.120.140">
    <property type="entry name" value="Signal recognition particle SRP54, nucleotide-binding domain"/>
    <property type="match status" value="1"/>
</dbReference>
<evidence type="ECO:0000313" key="13">
    <source>
        <dbReference type="EMBL" id="BAJ50047.1"/>
    </source>
</evidence>
<dbReference type="Gene3D" id="3.40.50.300">
    <property type="entry name" value="P-loop containing nucleotide triphosphate hydrolases"/>
    <property type="match status" value="1"/>
</dbReference>
<comment type="function">
    <text evidence="10">Involved in targeting and insertion of nascent membrane proteins into the cytoplasmic membrane. Binds to the hydrophobic signal sequence of the ribosome-nascent chain (RNC) as it emerges from the ribosomes. The SRP-RNC complex is then targeted to the cytoplasmic membrane where it interacts with the SRP receptor FtsY.</text>
</comment>
<dbReference type="InterPro" id="IPR042101">
    <property type="entry name" value="SRP54_N_sf"/>
</dbReference>
<dbReference type="InterPro" id="IPR027417">
    <property type="entry name" value="P-loop_NTPase"/>
</dbReference>
<dbReference type="SMART" id="SM00963">
    <property type="entry name" value="SRP54_N"/>
    <property type="match status" value="1"/>
</dbReference>
<feature type="domain" description="SRP54-type proteins GTP-binding" evidence="11">
    <location>
        <begin position="293"/>
        <end position="306"/>
    </location>
</feature>
<organism evidence="12 14">
    <name type="scientific">Caldiarchaeum subterraneum</name>
    <dbReference type="NCBI Taxonomy" id="311458"/>
    <lineage>
        <taxon>Archaea</taxon>
        <taxon>Nitrososphaerota</taxon>
        <taxon>Candidatus Caldarchaeales</taxon>
        <taxon>Candidatus Caldarchaeaceae</taxon>
        <taxon>Candidatus Caldarchaeum</taxon>
    </lineage>
</organism>
<evidence type="ECO:0000313" key="14">
    <source>
        <dbReference type="Proteomes" id="UP000008120"/>
    </source>
</evidence>
<keyword evidence="2 10" id="KW-0963">Cytoplasm</keyword>
<dbReference type="InterPro" id="IPR003593">
    <property type="entry name" value="AAA+_ATPase"/>
</dbReference>